<evidence type="ECO:0000313" key="1">
    <source>
        <dbReference type="EMBL" id="MFA4805088.1"/>
    </source>
</evidence>
<dbReference type="EMBL" id="JARRIG010000007">
    <property type="protein sequence ID" value="MFA4805088.1"/>
    <property type="molecule type" value="Genomic_DNA"/>
</dbReference>
<name>A0ABV4T8T9_9EURY</name>
<dbReference type="Proteomes" id="UP001571980">
    <property type="component" value="Unassembled WGS sequence"/>
</dbReference>
<keyword evidence="2" id="KW-1185">Reference proteome</keyword>
<evidence type="ECO:0000313" key="2">
    <source>
        <dbReference type="Proteomes" id="UP001571980"/>
    </source>
</evidence>
<sequence>MQVLVNSERSLVSIIKPGGETSFSVVAYNIHSEYTVSMLPRDYLNPRAHHARRINFTSRTAVRANKVLDEYLEAVL</sequence>
<reference evidence="1 2" key="1">
    <citation type="submission" date="2023-03" db="EMBL/GenBank/DDBJ databases">
        <title>Speciation in Pyrococcus: adaptation to high temperature as a mechanism.</title>
        <authorList>
            <person name="Gu J."/>
        </authorList>
    </citation>
    <scope>NUCLEOTIDE SEQUENCE [LARGE SCALE GENOMIC DNA]</scope>
    <source>
        <strain evidence="1 2">LMOA34</strain>
    </source>
</reference>
<accession>A0ABV4T8T9</accession>
<gene>
    <name evidence="1" type="ORF">P8X34_10170</name>
</gene>
<comment type="caution">
    <text evidence="1">The sequence shown here is derived from an EMBL/GenBank/DDBJ whole genome shotgun (WGS) entry which is preliminary data.</text>
</comment>
<organism evidence="1 2">
    <name type="scientific">Pyrococcus kukulkanii</name>
    <dbReference type="NCBI Taxonomy" id="1609559"/>
    <lineage>
        <taxon>Archaea</taxon>
        <taxon>Methanobacteriati</taxon>
        <taxon>Methanobacteriota</taxon>
        <taxon>Thermococci</taxon>
        <taxon>Thermococcales</taxon>
        <taxon>Thermococcaceae</taxon>
        <taxon>Pyrococcus</taxon>
    </lineage>
</organism>
<proteinExistence type="predicted"/>
<protein>
    <submittedName>
        <fullName evidence="1">Uncharacterized protein</fullName>
    </submittedName>
</protein>
<dbReference type="RefSeq" id="WP_372824404.1">
    <property type="nucleotide sequence ID" value="NZ_JARRID010000006.1"/>
</dbReference>